<evidence type="ECO:0008006" key="4">
    <source>
        <dbReference type="Google" id="ProtNLM"/>
    </source>
</evidence>
<keyword evidence="1" id="KW-1133">Transmembrane helix</keyword>
<dbReference type="AlphaFoldDB" id="A0A1H3DJT7"/>
<dbReference type="OrthoDB" id="2085845at2"/>
<name>A0A1H3DJT7_9FIRM</name>
<evidence type="ECO:0000313" key="3">
    <source>
        <dbReference type="Proteomes" id="UP000198828"/>
    </source>
</evidence>
<sequence length="97" mass="11476">MIKDSKKLIIIYIIGIMLILWIGGFVPKQIGKFYAINYVKKNYPHKDLIFHDIDYSPIHESYFVSFKDSNGKVYSFELYPRYLPVSIQFDPFNFVEG</sequence>
<organism evidence="2 3">
    <name type="scientific">Tepidimicrobium xylanilyticum</name>
    <dbReference type="NCBI Taxonomy" id="1123352"/>
    <lineage>
        <taxon>Bacteria</taxon>
        <taxon>Bacillati</taxon>
        <taxon>Bacillota</taxon>
        <taxon>Tissierellia</taxon>
        <taxon>Tissierellales</taxon>
        <taxon>Tepidimicrobiaceae</taxon>
        <taxon>Tepidimicrobium</taxon>
    </lineage>
</organism>
<dbReference type="EMBL" id="FNNG01000015">
    <property type="protein sequence ID" value="SDX65919.1"/>
    <property type="molecule type" value="Genomic_DNA"/>
</dbReference>
<evidence type="ECO:0000256" key="1">
    <source>
        <dbReference type="SAM" id="Phobius"/>
    </source>
</evidence>
<dbReference type="Proteomes" id="UP000198828">
    <property type="component" value="Unassembled WGS sequence"/>
</dbReference>
<feature type="transmembrane region" description="Helical" evidence="1">
    <location>
        <begin position="9"/>
        <end position="26"/>
    </location>
</feature>
<proteinExistence type="predicted"/>
<keyword evidence="1" id="KW-0472">Membrane</keyword>
<keyword evidence="3" id="KW-1185">Reference proteome</keyword>
<accession>A0A1H3DJT7</accession>
<keyword evidence="1" id="KW-0812">Transmembrane</keyword>
<dbReference type="RefSeq" id="WP_093754538.1">
    <property type="nucleotide sequence ID" value="NZ_BSYN01000007.1"/>
</dbReference>
<reference evidence="2 3" key="1">
    <citation type="submission" date="2016-10" db="EMBL/GenBank/DDBJ databases">
        <authorList>
            <person name="de Groot N.N."/>
        </authorList>
    </citation>
    <scope>NUCLEOTIDE SEQUENCE [LARGE SCALE GENOMIC DNA]</scope>
    <source>
        <strain evidence="2 3">DSM 23310</strain>
    </source>
</reference>
<protein>
    <recommendedName>
        <fullName evidence="4">DUF3139 domain-containing protein</fullName>
    </recommendedName>
</protein>
<gene>
    <name evidence="2" type="ORF">SAMN05660923_02687</name>
</gene>
<evidence type="ECO:0000313" key="2">
    <source>
        <dbReference type="EMBL" id="SDX65919.1"/>
    </source>
</evidence>